<accession>A0ACB1A8K2</accession>
<name>A0ACB1A8K2_MELEN</name>
<comment type="caution">
    <text evidence="1">The sequence shown here is derived from an EMBL/GenBank/DDBJ whole genome shotgun (WGS) entry which is preliminary data.</text>
</comment>
<keyword evidence="2" id="KW-1185">Reference proteome</keyword>
<organism evidence="1 2">
    <name type="scientific">Meloidogyne enterolobii</name>
    <name type="common">Root-knot nematode worm</name>
    <name type="synonym">Meloidogyne mayaguensis</name>
    <dbReference type="NCBI Taxonomy" id="390850"/>
    <lineage>
        <taxon>Eukaryota</taxon>
        <taxon>Metazoa</taxon>
        <taxon>Ecdysozoa</taxon>
        <taxon>Nematoda</taxon>
        <taxon>Chromadorea</taxon>
        <taxon>Rhabditida</taxon>
        <taxon>Tylenchina</taxon>
        <taxon>Tylenchomorpha</taxon>
        <taxon>Tylenchoidea</taxon>
        <taxon>Meloidogynidae</taxon>
        <taxon>Meloidogyninae</taxon>
        <taxon>Meloidogyne</taxon>
    </lineage>
</organism>
<sequence>MSYGQRAFDNLLFIEDLFLLATNNSFNSYQKMCHFSWQQDSFYCRRATSRVFRSK</sequence>
<protein>
    <submittedName>
        <fullName evidence="1">Uncharacterized protein</fullName>
    </submittedName>
</protein>
<evidence type="ECO:0000313" key="1">
    <source>
        <dbReference type="EMBL" id="CAK5087812.1"/>
    </source>
</evidence>
<gene>
    <name evidence="1" type="ORF">MENTE1834_LOCUS35432</name>
</gene>
<dbReference type="EMBL" id="CAVMJV010000067">
    <property type="protein sequence ID" value="CAK5087812.1"/>
    <property type="molecule type" value="Genomic_DNA"/>
</dbReference>
<proteinExistence type="predicted"/>
<reference evidence="1" key="1">
    <citation type="submission" date="2023-11" db="EMBL/GenBank/DDBJ databases">
        <authorList>
            <person name="Poullet M."/>
        </authorList>
    </citation>
    <scope>NUCLEOTIDE SEQUENCE</scope>
    <source>
        <strain evidence="1">E1834</strain>
    </source>
</reference>
<dbReference type="Proteomes" id="UP001497535">
    <property type="component" value="Unassembled WGS sequence"/>
</dbReference>
<evidence type="ECO:0000313" key="2">
    <source>
        <dbReference type="Proteomes" id="UP001497535"/>
    </source>
</evidence>